<dbReference type="Proteomes" id="UP000221511">
    <property type="component" value="Segment"/>
</dbReference>
<dbReference type="EMBL" id="KX229736">
    <property type="protein sequence ID" value="ANH51144.1"/>
    <property type="molecule type" value="Genomic_DNA"/>
</dbReference>
<gene>
    <name evidence="1" type="ORF">PC5_00022</name>
</gene>
<accession>A0A1B0XVH2</accession>
<sequence length="78" mass="9140">MVIINDNNIYFVSKIDSFSVIKNDSSNIVSIKCGLQEYKFTIKHKTSKEVYNFIMEAINEENVSQHHVVIDIKKFRKD</sequence>
<evidence type="ECO:0000313" key="2">
    <source>
        <dbReference type="Proteomes" id="UP000221511"/>
    </source>
</evidence>
<keyword evidence="2" id="KW-1185">Reference proteome</keyword>
<reference evidence="1 2" key="1">
    <citation type="submission" date="2016-05" db="EMBL/GenBank/DDBJ databases">
        <title>Campylobacter bacteriophages isolated in Slovenia.</title>
        <authorList>
            <person name="Janez N."/>
            <person name="Peterka M."/>
            <person name="Accetto T."/>
        </authorList>
    </citation>
    <scope>NUCLEOTIDE SEQUENCE [LARGE SCALE GENOMIC DNA]</scope>
</reference>
<name>A0A1B0XVH2_9CAUD</name>
<organism evidence="1 2">
    <name type="scientific">Campylobacter phage PC5</name>
    <dbReference type="NCBI Taxonomy" id="1541690"/>
    <lineage>
        <taxon>Viruses</taxon>
        <taxon>Duplodnaviria</taxon>
        <taxon>Heunggongvirae</taxon>
        <taxon>Uroviricota</taxon>
        <taxon>Caudoviricetes</taxon>
        <taxon>Connertonviridae</taxon>
        <taxon>Fletchervirus</taxon>
        <taxon>Fletchervirus PC5</taxon>
    </lineage>
</organism>
<proteinExistence type="predicted"/>
<protein>
    <submittedName>
        <fullName evidence="1">Uncharacterized protein</fullName>
    </submittedName>
</protein>
<evidence type="ECO:0000313" key="1">
    <source>
        <dbReference type="EMBL" id="ANH51144.1"/>
    </source>
</evidence>